<comment type="caution">
    <text evidence="2">The sequence shown here is derived from an EMBL/GenBank/DDBJ whole genome shotgun (WGS) entry which is preliminary data.</text>
</comment>
<reference evidence="2" key="1">
    <citation type="submission" date="2023-04" db="EMBL/GenBank/DDBJ databases">
        <title>Phytophthora fragariaefolia NBRC 109709.</title>
        <authorList>
            <person name="Ichikawa N."/>
            <person name="Sato H."/>
            <person name="Tonouchi N."/>
        </authorList>
    </citation>
    <scope>NUCLEOTIDE SEQUENCE</scope>
    <source>
        <strain evidence="2">NBRC 109709</strain>
    </source>
</reference>
<evidence type="ECO:0000256" key="1">
    <source>
        <dbReference type="SAM" id="MobiDB-lite"/>
    </source>
</evidence>
<organism evidence="2 3">
    <name type="scientific">Phytophthora fragariaefolia</name>
    <dbReference type="NCBI Taxonomy" id="1490495"/>
    <lineage>
        <taxon>Eukaryota</taxon>
        <taxon>Sar</taxon>
        <taxon>Stramenopiles</taxon>
        <taxon>Oomycota</taxon>
        <taxon>Peronosporomycetes</taxon>
        <taxon>Peronosporales</taxon>
        <taxon>Peronosporaceae</taxon>
        <taxon>Phytophthora</taxon>
    </lineage>
</organism>
<feature type="compositionally biased region" description="Basic and acidic residues" evidence="1">
    <location>
        <begin position="7"/>
        <end position="18"/>
    </location>
</feature>
<evidence type="ECO:0000313" key="3">
    <source>
        <dbReference type="Proteomes" id="UP001165121"/>
    </source>
</evidence>
<gene>
    <name evidence="2" type="ORF">Pfra01_000531100</name>
</gene>
<evidence type="ECO:0000313" key="2">
    <source>
        <dbReference type="EMBL" id="GMF27138.1"/>
    </source>
</evidence>
<proteinExistence type="predicted"/>
<accession>A0A9W6U1W2</accession>
<keyword evidence="3" id="KW-1185">Reference proteome</keyword>
<sequence>MAPLNGKPEHPPSDKGNDPDIQDQLQRLGIPGVNGAIKPESHSSPLTRQLSAYRAVHCSPMFDAPQGTLPARHWWSARHPRV</sequence>
<dbReference type="AlphaFoldDB" id="A0A9W6U1W2"/>
<name>A0A9W6U1W2_9STRA</name>
<feature type="region of interest" description="Disordered" evidence="1">
    <location>
        <begin position="1"/>
        <end position="23"/>
    </location>
</feature>
<dbReference type="Proteomes" id="UP001165121">
    <property type="component" value="Unassembled WGS sequence"/>
</dbReference>
<dbReference type="EMBL" id="BSXT01000428">
    <property type="protein sequence ID" value="GMF27138.1"/>
    <property type="molecule type" value="Genomic_DNA"/>
</dbReference>
<protein>
    <submittedName>
        <fullName evidence="2">Unnamed protein product</fullName>
    </submittedName>
</protein>